<organism evidence="1 2">
    <name type="scientific">Crassaminicella thermophila</name>
    <dbReference type="NCBI Taxonomy" id="2599308"/>
    <lineage>
        <taxon>Bacteria</taxon>
        <taxon>Bacillati</taxon>
        <taxon>Bacillota</taxon>
        <taxon>Clostridia</taxon>
        <taxon>Eubacteriales</taxon>
        <taxon>Clostridiaceae</taxon>
        <taxon>Crassaminicella</taxon>
    </lineage>
</organism>
<dbReference type="OrthoDB" id="2087198at2"/>
<name>A0A5C0SDF7_CRATE</name>
<dbReference type="RefSeq" id="WP_148808033.1">
    <property type="nucleotide sequence ID" value="NZ_CP042243.1"/>
</dbReference>
<dbReference type="Proteomes" id="UP000324646">
    <property type="component" value="Chromosome"/>
</dbReference>
<dbReference type="AlphaFoldDB" id="A0A5C0SDF7"/>
<evidence type="ECO:0000313" key="1">
    <source>
        <dbReference type="EMBL" id="QEK10959.1"/>
    </source>
</evidence>
<dbReference type="KEGG" id="crs:FQB35_00435"/>
<keyword evidence="2" id="KW-1185">Reference proteome</keyword>
<dbReference type="EMBL" id="CP042243">
    <property type="protein sequence ID" value="QEK10959.1"/>
    <property type="molecule type" value="Genomic_DNA"/>
</dbReference>
<reference evidence="1 2" key="1">
    <citation type="submission" date="2019-07" db="EMBL/GenBank/DDBJ databases">
        <title>Complete genome of Crassaminicella thermophila SY095.</title>
        <authorList>
            <person name="Li X."/>
        </authorList>
    </citation>
    <scope>NUCLEOTIDE SEQUENCE [LARGE SCALE GENOMIC DNA]</scope>
    <source>
        <strain evidence="1 2">SY095</strain>
    </source>
</reference>
<protein>
    <submittedName>
        <fullName evidence="1">Uncharacterized protein</fullName>
    </submittedName>
</protein>
<sequence>MASKDPMELLLKKIMEQLGVKEEYENINKVSKNKDCCKTNLTPAQILVIAALLGGVLEVDSIRIDKEQEVAIFLTGSLKRPKAKTQLEQIMDQIGCLPFDQVMKGLLGRY</sequence>
<proteinExistence type="predicted"/>
<evidence type="ECO:0000313" key="2">
    <source>
        <dbReference type="Proteomes" id="UP000324646"/>
    </source>
</evidence>
<accession>A0A5C0SDF7</accession>
<gene>
    <name evidence="1" type="ORF">FQB35_00435</name>
</gene>